<feature type="compositionally biased region" description="Basic and acidic residues" evidence="1">
    <location>
        <begin position="547"/>
        <end position="560"/>
    </location>
</feature>
<gene>
    <name evidence="2" type="ORF">GQX73_g2387</name>
</gene>
<feature type="region of interest" description="Disordered" evidence="1">
    <location>
        <begin position="536"/>
        <end position="560"/>
    </location>
</feature>
<sequence>MLSTLARAIASQAYRVEASVPIRWESLANTPLRLQSTLRNSLESDSESDIDMNDAQTPQDDRNPIDGQSELDIQNQPDDQSEQSYHTEHDDNYDSDDIGDLLNMHDEGDIAQSPPFSINLFDDGLSFFMQNDFDQTGFVPSDFFLEDLDAAGIGLPNVDNPSETASEAGDDDDDDDDGEFSGDKVPSISSFRLNLTALSQRYNMYIAAYKMSIHVSRVRSCVDHALPARPDFTFKPPTTQQAIRVGGYIDTVRPHQVNHLVISDLGDEEIMLLAYDDGDVLGYYTSQIDNALLRLESTSALCDSIVVKPFFHENVGVSAWGLAVHKKSRLIAVSNNRHQVHVFALALTDPPHTSPGDIPEILDPHDSFIRFKKPIHGPLDYPGAFPLKIDYDFSHHREYGYCFILDTGEQGNNIPNIAFSNNIDGDAIGILAIDISGKIWVMDIWSWDYTPHHYIEGLWKAHQKSQPSRNQHYMLPRGWGVLVLPASSFLPTSTFQDSLGLSPADAVYVAPQWEFQVSASVKWYDYNLDTYHSGNSGGNSSATADWSSERDEAADRPSEQDALHAQFKNTTNDTAILQDGSSVMRTYEKDIELVGGDQNIGIMFDNAIHQQRPPRTLIPPVRFSPERLSDLLHVPELCLVAAGSLCGRVALITPTKPSNPRYSFKRGFRVEAILPRSSEEDRRLRPICLLYGIAIGPIPSAGGPNGHLLGDRRYRIMLHYYDHRILSYEIYRDTVTSKLCVI</sequence>
<protein>
    <submittedName>
        <fullName evidence="2">Uncharacterized protein</fullName>
    </submittedName>
</protein>
<dbReference type="Proteomes" id="UP000481858">
    <property type="component" value="Unassembled WGS sequence"/>
</dbReference>
<feature type="region of interest" description="Disordered" evidence="1">
    <location>
        <begin position="40"/>
        <end position="109"/>
    </location>
</feature>
<dbReference type="EMBL" id="WUBL01000015">
    <property type="protein sequence ID" value="KAF2971177.1"/>
    <property type="molecule type" value="Genomic_DNA"/>
</dbReference>
<feature type="compositionally biased region" description="Polar residues" evidence="1">
    <location>
        <begin position="71"/>
        <end position="84"/>
    </location>
</feature>
<evidence type="ECO:0000313" key="2">
    <source>
        <dbReference type="EMBL" id="KAF2971177.1"/>
    </source>
</evidence>
<evidence type="ECO:0000256" key="1">
    <source>
        <dbReference type="SAM" id="MobiDB-lite"/>
    </source>
</evidence>
<keyword evidence="3" id="KW-1185">Reference proteome</keyword>
<dbReference type="OrthoDB" id="5591786at2759"/>
<dbReference type="Pfam" id="PF08728">
    <property type="entry name" value="CRT10"/>
    <property type="match status" value="1"/>
</dbReference>
<reference evidence="2 3" key="1">
    <citation type="submission" date="2019-12" db="EMBL/GenBank/DDBJ databases">
        <title>Draft genome sequence of the ascomycete Xylaria multiplex DSM 110363.</title>
        <authorList>
            <person name="Buettner E."/>
            <person name="Kellner H."/>
        </authorList>
    </citation>
    <scope>NUCLEOTIDE SEQUENCE [LARGE SCALE GENOMIC DNA]</scope>
    <source>
        <strain evidence="2 3">DSM 110363</strain>
    </source>
</reference>
<dbReference type="InterPro" id="IPR014839">
    <property type="entry name" value="Crt10"/>
</dbReference>
<comment type="caution">
    <text evidence="2">The sequence shown here is derived from an EMBL/GenBank/DDBJ whole genome shotgun (WGS) entry which is preliminary data.</text>
</comment>
<name>A0A7C8NB72_9PEZI</name>
<organism evidence="2 3">
    <name type="scientific">Xylaria multiplex</name>
    <dbReference type="NCBI Taxonomy" id="323545"/>
    <lineage>
        <taxon>Eukaryota</taxon>
        <taxon>Fungi</taxon>
        <taxon>Dikarya</taxon>
        <taxon>Ascomycota</taxon>
        <taxon>Pezizomycotina</taxon>
        <taxon>Sordariomycetes</taxon>
        <taxon>Xylariomycetidae</taxon>
        <taxon>Xylariales</taxon>
        <taxon>Xylariaceae</taxon>
        <taxon>Xylaria</taxon>
    </lineage>
</organism>
<proteinExistence type="predicted"/>
<dbReference type="AlphaFoldDB" id="A0A7C8NB72"/>
<feature type="region of interest" description="Disordered" evidence="1">
    <location>
        <begin position="154"/>
        <end position="184"/>
    </location>
</feature>
<dbReference type="InParanoid" id="A0A7C8NB72"/>
<feature type="compositionally biased region" description="Acidic residues" evidence="1">
    <location>
        <begin position="168"/>
        <end position="180"/>
    </location>
</feature>
<accession>A0A7C8NB72</accession>
<evidence type="ECO:0000313" key="3">
    <source>
        <dbReference type="Proteomes" id="UP000481858"/>
    </source>
</evidence>